<keyword evidence="4" id="KW-1185">Reference proteome</keyword>
<organism evidence="3 4">
    <name type="scientific">Haloferula helveola</name>
    <dbReference type="NCBI Taxonomy" id="490095"/>
    <lineage>
        <taxon>Bacteria</taxon>
        <taxon>Pseudomonadati</taxon>
        <taxon>Verrucomicrobiota</taxon>
        <taxon>Verrucomicrobiia</taxon>
        <taxon>Verrucomicrobiales</taxon>
        <taxon>Verrucomicrobiaceae</taxon>
        <taxon>Haloferula</taxon>
    </lineage>
</organism>
<dbReference type="SUPFAM" id="SSF53474">
    <property type="entry name" value="alpha/beta-Hydrolases"/>
    <property type="match status" value="1"/>
</dbReference>
<dbReference type="GO" id="GO:0016787">
    <property type="term" value="F:hydrolase activity"/>
    <property type="evidence" value="ECO:0007669"/>
    <property type="project" value="UniProtKB-KW"/>
</dbReference>
<evidence type="ECO:0000259" key="2">
    <source>
        <dbReference type="Pfam" id="PF00326"/>
    </source>
</evidence>
<feature type="chain" id="PRO_5046060316" evidence="1">
    <location>
        <begin position="43"/>
        <end position="294"/>
    </location>
</feature>
<accession>A0ABN6GY63</accession>
<keyword evidence="3" id="KW-0378">Hydrolase</keyword>
<keyword evidence="1" id="KW-0732">Signal</keyword>
<dbReference type="EMBL" id="AP024702">
    <property type="protein sequence ID" value="BCX46270.1"/>
    <property type="molecule type" value="Genomic_DNA"/>
</dbReference>
<dbReference type="InterPro" id="IPR029058">
    <property type="entry name" value="AB_hydrolase_fold"/>
</dbReference>
<feature type="signal peptide" evidence="1">
    <location>
        <begin position="1"/>
        <end position="42"/>
    </location>
</feature>
<name>A0ABN6GY63_9BACT</name>
<protein>
    <submittedName>
        <fullName evidence="3">Alpha/beta hydrolase family protein</fullName>
    </submittedName>
</protein>
<dbReference type="Gene3D" id="3.40.50.1820">
    <property type="entry name" value="alpha/beta hydrolase"/>
    <property type="match status" value="1"/>
</dbReference>
<reference evidence="3 4" key="1">
    <citation type="submission" date="2021-06" db="EMBL/GenBank/DDBJ databases">
        <title>Complete genome of Haloferula helveola possessing various polysaccharide degrading enzymes.</title>
        <authorList>
            <person name="Takami H."/>
            <person name="Huang C."/>
            <person name="Hamasaki K."/>
        </authorList>
    </citation>
    <scope>NUCLEOTIDE SEQUENCE [LARGE SCALE GENOMIC DNA]</scope>
    <source>
        <strain evidence="3 4">CN-1</strain>
    </source>
</reference>
<sequence length="294" mass="31932">MRGVVGLLAGVGKENFKLTMFRTLCHLAAPIIAFAFSPVAHADESTHRIEVGTKKLPMEGESILFDGHEAFVIAPETAAKGKPWVWYAPTLPRLPGSAENWLFERFLKAGVAIAGVDVGESYGSPEGRKIFEEFRVYLVSERGFAEKPCLLARSRGGLMLYSWATEHPEKVAGVAGIYPVCNIASYPGVAKAAGAYGLSPEALEAELAKHNPIDRLEPLAKAKVPILHLHGDKDRTVPLEANSGELAKRYRALGGPIELEVVKEGGHDMWKGWFQSEKMAAFVIERAKAGVGEE</sequence>
<evidence type="ECO:0000313" key="4">
    <source>
        <dbReference type="Proteomes" id="UP001374893"/>
    </source>
</evidence>
<gene>
    <name evidence="3" type="ORF">HAHE_01780</name>
</gene>
<proteinExistence type="predicted"/>
<feature type="domain" description="Peptidase S9 prolyl oligopeptidase catalytic" evidence="2">
    <location>
        <begin position="150"/>
        <end position="279"/>
    </location>
</feature>
<evidence type="ECO:0000313" key="3">
    <source>
        <dbReference type="EMBL" id="BCX46270.1"/>
    </source>
</evidence>
<dbReference type="InterPro" id="IPR001375">
    <property type="entry name" value="Peptidase_S9_cat"/>
</dbReference>
<dbReference type="Proteomes" id="UP001374893">
    <property type="component" value="Chromosome"/>
</dbReference>
<dbReference type="Pfam" id="PF00326">
    <property type="entry name" value="Peptidase_S9"/>
    <property type="match status" value="1"/>
</dbReference>
<evidence type="ECO:0000256" key="1">
    <source>
        <dbReference type="SAM" id="SignalP"/>
    </source>
</evidence>